<dbReference type="PANTHER" id="PTHR35175">
    <property type="entry name" value="DUF1289 DOMAIN-CONTAINING PROTEIN"/>
    <property type="match status" value="1"/>
</dbReference>
<keyword evidence="2" id="KW-1185">Reference proteome</keyword>
<reference evidence="1" key="1">
    <citation type="journal article" date="2021" name="Front. Microbiol.">
        <title>Comprehensive Comparative Genomics and Phenotyping of Methylobacterium Species.</title>
        <authorList>
            <person name="Alessa O."/>
            <person name="Ogura Y."/>
            <person name="Fujitani Y."/>
            <person name="Takami H."/>
            <person name="Hayashi T."/>
            <person name="Sahin N."/>
            <person name="Tani A."/>
        </authorList>
    </citation>
    <scope>NUCLEOTIDE SEQUENCE</scope>
    <source>
        <strain evidence="1">DSM 19015</strain>
    </source>
</reference>
<organism evidence="1 2">
    <name type="scientific">Methylobacterium iners</name>
    <dbReference type="NCBI Taxonomy" id="418707"/>
    <lineage>
        <taxon>Bacteria</taxon>
        <taxon>Pseudomonadati</taxon>
        <taxon>Pseudomonadota</taxon>
        <taxon>Alphaproteobacteria</taxon>
        <taxon>Hyphomicrobiales</taxon>
        <taxon>Methylobacteriaceae</taxon>
        <taxon>Methylobacterium</taxon>
    </lineage>
</organism>
<proteinExistence type="predicted"/>
<dbReference type="PANTHER" id="PTHR35175:SF2">
    <property type="entry name" value="DUF1289 DOMAIN-CONTAINING PROTEIN"/>
    <property type="match status" value="1"/>
</dbReference>
<gene>
    <name evidence="1" type="ORF">OCOJLMKI_4010</name>
</gene>
<dbReference type="RefSeq" id="WP_238245877.1">
    <property type="nucleotide sequence ID" value="NZ_BPQP01000069.1"/>
</dbReference>
<dbReference type="Pfam" id="PF06945">
    <property type="entry name" value="DUF1289"/>
    <property type="match status" value="1"/>
</dbReference>
<dbReference type="EMBL" id="BPQP01000069">
    <property type="protein sequence ID" value="GJD96785.1"/>
    <property type="molecule type" value="Genomic_DNA"/>
</dbReference>
<evidence type="ECO:0008006" key="3">
    <source>
        <dbReference type="Google" id="ProtNLM"/>
    </source>
</evidence>
<evidence type="ECO:0000313" key="2">
    <source>
        <dbReference type="Proteomes" id="UP001055125"/>
    </source>
</evidence>
<sequence>MIPRPPKPSSPCNKVCVLDAVTGLCEGCGRTRDEIALWGSLLEPQRQAIMATLPARLRAAYPLRATAPAAP</sequence>
<reference evidence="1" key="2">
    <citation type="submission" date="2021-08" db="EMBL/GenBank/DDBJ databases">
        <authorList>
            <person name="Tani A."/>
            <person name="Ola A."/>
            <person name="Ogura Y."/>
            <person name="Katsura K."/>
            <person name="Hayashi T."/>
        </authorList>
    </citation>
    <scope>NUCLEOTIDE SEQUENCE</scope>
    <source>
        <strain evidence="1">DSM 19015</strain>
    </source>
</reference>
<dbReference type="Proteomes" id="UP001055125">
    <property type="component" value="Unassembled WGS sequence"/>
</dbReference>
<comment type="caution">
    <text evidence="1">The sequence shown here is derived from an EMBL/GenBank/DDBJ whole genome shotgun (WGS) entry which is preliminary data.</text>
</comment>
<accession>A0ABQ4S0Z4</accession>
<protein>
    <recommendedName>
        <fullName evidence="3">Fe-S oxidoreductase</fullName>
    </recommendedName>
</protein>
<dbReference type="InterPro" id="IPR010710">
    <property type="entry name" value="DUF1289"/>
</dbReference>
<name>A0ABQ4S0Z4_9HYPH</name>
<evidence type="ECO:0000313" key="1">
    <source>
        <dbReference type="EMBL" id="GJD96785.1"/>
    </source>
</evidence>